<feature type="transmembrane region" description="Helical" evidence="7">
    <location>
        <begin position="234"/>
        <end position="255"/>
    </location>
</feature>
<dbReference type="EMBL" id="JADBGQ010000010">
    <property type="protein sequence ID" value="KAG5376536.1"/>
    <property type="molecule type" value="Genomic_DNA"/>
</dbReference>
<feature type="transmembrane region" description="Helical" evidence="7">
    <location>
        <begin position="101"/>
        <end position="121"/>
    </location>
</feature>
<dbReference type="Pfam" id="PF03016">
    <property type="entry name" value="Exostosin_GT47"/>
    <property type="match status" value="1"/>
</dbReference>
<evidence type="ECO:0000256" key="2">
    <source>
        <dbReference type="ARBA" id="ARBA00022692"/>
    </source>
</evidence>
<evidence type="ECO:0000259" key="8">
    <source>
        <dbReference type="Pfam" id="PF03016"/>
    </source>
</evidence>
<feature type="compositionally biased region" description="Basic and acidic residues" evidence="6">
    <location>
        <begin position="1"/>
        <end position="10"/>
    </location>
</feature>
<feature type="transmembrane region" description="Helical" evidence="7">
    <location>
        <begin position="175"/>
        <end position="196"/>
    </location>
</feature>
<comment type="subcellular location">
    <subcellularLocation>
        <location evidence="1">Membrane</location>
        <topology evidence="1">Multi-pass membrane protein</topology>
    </subcellularLocation>
</comment>
<evidence type="ECO:0000256" key="4">
    <source>
        <dbReference type="ARBA" id="ARBA00023016"/>
    </source>
</evidence>
<name>A0ABQ7KTZ5_BRACM</name>
<feature type="transmembrane region" description="Helical" evidence="7">
    <location>
        <begin position="306"/>
        <end position="328"/>
    </location>
</feature>
<protein>
    <recommendedName>
        <fullName evidence="8">Exostosin GT47 domain-containing protein</fullName>
    </recommendedName>
</protein>
<dbReference type="InterPro" id="IPR040911">
    <property type="entry name" value="Exostosin_GT47"/>
</dbReference>
<keyword evidence="2 7" id="KW-0812">Transmembrane</keyword>
<dbReference type="PANTHER" id="PTHR20855:SF118">
    <property type="entry name" value="HEPTAHELICAL TRANSMEMBRANE PROTEIN 1-LIKE"/>
    <property type="match status" value="1"/>
</dbReference>
<feature type="transmembrane region" description="Helical" evidence="7">
    <location>
        <begin position="334"/>
        <end position="354"/>
    </location>
</feature>
<keyword evidence="10" id="KW-1185">Reference proteome</keyword>
<evidence type="ECO:0000256" key="6">
    <source>
        <dbReference type="SAM" id="MobiDB-lite"/>
    </source>
</evidence>
<dbReference type="PANTHER" id="PTHR20855">
    <property type="entry name" value="ADIPOR/PROGESTIN RECEPTOR-RELATED"/>
    <property type="match status" value="1"/>
</dbReference>
<feature type="transmembrane region" description="Helical" evidence="7">
    <location>
        <begin position="202"/>
        <end position="222"/>
    </location>
</feature>
<keyword evidence="5 7" id="KW-0472">Membrane</keyword>
<evidence type="ECO:0000313" key="9">
    <source>
        <dbReference type="EMBL" id="KAG5376536.1"/>
    </source>
</evidence>
<keyword evidence="3 7" id="KW-1133">Transmembrane helix</keyword>
<reference evidence="9 10" key="1">
    <citation type="submission" date="2021-03" db="EMBL/GenBank/DDBJ databases">
        <authorList>
            <person name="King G.J."/>
            <person name="Bancroft I."/>
            <person name="Baten A."/>
            <person name="Bloomfield J."/>
            <person name="Borpatragohain P."/>
            <person name="He Z."/>
            <person name="Irish N."/>
            <person name="Irwin J."/>
            <person name="Liu K."/>
            <person name="Mauleon R.P."/>
            <person name="Moore J."/>
            <person name="Morris R."/>
            <person name="Ostergaard L."/>
            <person name="Wang B."/>
            <person name="Wells R."/>
        </authorList>
    </citation>
    <scope>NUCLEOTIDE SEQUENCE [LARGE SCALE GENOMIC DNA]</scope>
    <source>
        <strain evidence="9">R-o-18</strain>
        <tissue evidence="9">Leaf</tissue>
    </source>
</reference>
<sequence length="793" mass="90793">MDQDDQKEPETVSCGNSKCNSKIAPGDDHDGDESSGAKKRKKKKKKKKPQKTRKRRELMSFSELPEYMKDNEYILNYYRAEWSIRDAFFSVFSFHNESLNVWTHLLGFILFVGLTVANIMHHDKFFPVDAMNPGNAARWPFFVFLGGSMFCLLSSSICHLFCCHSHNLNIFLLRIDYAGITAMIITSFFPPIYYIFQCTPRWYFIYLAAITSMGIFTIITLLTPSLSSPKYRGFRALLFASMGLFGIVPAIHALVVNWGNPQRNVTLLYELGMAVFYLVGTGFFVGRVPERLKPGWFDRVGHSHQIFHVFVLLGALSHYAAALLFLDWRDHVDFFPMRFSLAPTLLLLVLLLFYQHHSSSNLNSNTLSSFVDATSLALSPSPFLSMEFSSHSSNFTLIPSAQKKEKTRNRIEEGLAKSRAAIHEAVRSKKYASENEETFVPHGAVYRNAYAFHQSHIEMEKKFKVWVYREGEIPLVHMGPMNSIYSIEGQFMDEISRAMSPFAASHPDEAHTFLIPVSIANVVHYLYRPLVTFSRKQLHNVFLDYVDVVAHKYPYWNRSQGADHFFVSCHDWAPDVSGSNPEMLKNMIRVLCNANTSEGFMPQRDVSIPEINIPGGHLGPPHLSSSSGHDRPILAFFAGGSHGYIRKILLKHWKDKDEEVQVHEYLPKNQDYFKLMSKARFCLCPSGYEVASPRIVASINLGCVPVIISDHYALPFSDVLDWSKFTIHIPSEKIPEIKTILKNVSGRRYLVLQRRVLQVQRHFVINRPSQPFDMLRMLLHSVWLRRLNIGLHL</sequence>
<keyword evidence="4" id="KW-0346">Stress response</keyword>
<feature type="compositionally biased region" description="Basic residues" evidence="6">
    <location>
        <begin position="37"/>
        <end position="55"/>
    </location>
</feature>
<evidence type="ECO:0000313" key="10">
    <source>
        <dbReference type="Proteomes" id="UP000823674"/>
    </source>
</evidence>
<comment type="caution">
    <text evidence="9">The sequence shown here is derived from an EMBL/GenBank/DDBJ whole genome shotgun (WGS) entry which is preliminary data.</text>
</comment>
<feature type="transmembrane region" description="Helical" evidence="7">
    <location>
        <begin position="267"/>
        <end position="285"/>
    </location>
</feature>
<dbReference type="InterPro" id="IPR004254">
    <property type="entry name" value="AdipoR/HlyIII-related"/>
</dbReference>
<evidence type="ECO:0000256" key="3">
    <source>
        <dbReference type="ARBA" id="ARBA00022989"/>
    </source>
</evidence>
<dbReference type="Pfam" id="PF03006">
    <property type="entry name" value="HlyIII"/>
    <property type="match status" value="1"/>
</dbReference>
<feature type="transmembrane region" description="Helical" evidence="7">
    <location>
        <begin position="141"/>
        <end position="163"/>
    </location>
</feature>
<evidence type="ECO:0000256" key="1">
    <source>
        <dbReference type="ARBA" id="ARBA00004141"/>
    </source>
</evidence>
<dbReference type="Proteomes" id="UP000823674">
    <property type="component" value="Chromosome A10"/>
</dbReference>
<evidence type="ECO:0000256" key="5">
    <source>
        <dbReference type="ARBA" id="ARBA00023136"/>
    </source>
</evidence>
<evidence type="ECO:0000256" key="7">
    <source>
        <dbReference type="SAM" id="Phobius"/>
    </source>
</evidence>
<accession>A0ABQ7KTZ5</accession>
<feature type="region of interest" description="Disordered" evidence="6">
    <location>
        <begin position="1"/>
        <end position="55"/>
    </location>
</feature>
<feature type="domain" description="Exostosin GT47" evidence="8">
    <location>
        <begin position="460"/>
        <end position="743"/>
    </location>
</feature>
<gene>
    <name evidence="9" type="primary">A10p026110.1_BraROA</name>
    <name evidence="9" type="ORF">IGI04_041132</name>
</gene>
<proteinExistence type="predicted"/>
<organism evidence="9 10">
    <name type="scientific">Brassica rapa subsp. trilocularis</name>
    <dbReference type="NCBI Taxonomy" id="1813537"/>
    <lineage>
        <taxon>Eukaryota</taxon>
        <taxon>Viridiplantae</taxon>
        <taxon>Streptophyta</taxon>
        <taxon>Embryophyta</taxon>
        <taxon>Tracheophyta</taxon>
        <taxon>Spermatophyta</taxon>
        <taxon>Magnoliopsida</taxon>
        <taxon>eudicotyledons</taxon>
        <taxon>Gunneridae</taxon>
        <taxon>Pentapetalae</taxon>
        <taxon>rosids</taxon>
        <taxon>malvids</taxon>
        <taxon>Brassicales</taxon>
        <taxon>Brassicaceae</taxon>
        <taxon>Brassiceae</taxon>
        <taxon>Brassica</taxon>
    </lineage>
</organism>